<organism evidence="2 3">
    <name type="scientific">Elysia marginata</name>
    <dbReference type="NCBI Taxonomy" id="1093978"/>
    <lineage>
        <taxon>Eukaryota</taxon>
        <taxon>Metazoa</taxon>
        <taxon>Spiralia</taxon>
        <taxon>Lophotrochozoa</taxon>
        <taxon>Mollusca</taxon>
        <taxon>Gastropoda</taxon>
        <taxon>Heterobranchia</taxon>
        <taxon>Euthyneura</taxon>
        <taxon>Panpulmonata</taxon>
        <taxon>Sacoglossa</taxon>
        <taxon>Placobranchoidea</taxon>
        <taxon>Plakobranchidae</taxon>
        <taxon>Elysia</taxon>
    </lineage>
</organism>
<sequence length="143" mass="16911">MFLGHFNFLYVCESWTLNADTERKIRALEMRCYRRPLGISYKEHITNEELRRRIENAIGPHVNLWTIVRKWKMRWYGHISRLPDLAKNTMHGTVNGGRKNAGMTTSKNGEDLSRRTPYRKLKIERNRKLWLGDPLLCPNGSQI</sequence>
<dbReference type="EMBL" id="BMAT01010315">
    <property type="protein sequence ID" value="GFS24017.1"/>
    <property type="molecule type" value="Genomic_DNA"/>
</dbReference>
<name>A0AAV4JMH9_9GAST</name>
<reference evidence="2 3" key="1">
    <citation type="journal article" date="2021" name="Elife">
        <title>Chloroplast acquisition without the gene transfer in kleptoplastic sea slugs, Plakobranchus ocellatus.</title>
        <authorList>
            <person name="Maeda T."/>
            <person name="Takahashi S."/>
            <person name="Yoshida T."/>
            <person name="Shimamura S."/>
            <person name="Takaki Y."/>
            <person name="Nagai Y."/>
            <person name="Toyoda A."/>
            <person name="Suzuki Y."/>
            <person name="Arimoto A."/>
            <person name="Ishii H."/>
            <person name="Satoh N."/>
            <person name="Nishiyama T."/>
            <person name="Hasebe M."/>
            <person name="Maruyama T."/>
            <person name="Minagawa J."/>
            <person name="Obokata J."/>
            <person name="Shigenobu S."/>
        </authorList>
    </citation>
    <scope>NUCLEOTIDE SEQUENCE [LARGE SCALE GENOMIC DNA]</scope>
</reference>
<feature type="region of interest" description="Disordered" evidence="1">
    <location>
        <begin position="93"/>
        <end position="112"/>
    </location>
</feature>
<evidence type="ECO:0000256" key="1">
    <source>
        <dbReference type="SAM" id="MobiDB-lite"/>
    </source>
</evidence>
<comment type="caution">
    <text evidence="2">The sequence shown here is derived from an EMBL/GenBank/DDBJ whole genome shotgun (WGS) entry which is preliminary data.</text>
</comment>
<accession>A0AAV4JMH9</accession>
<protein>
    <submittedName>
        <fullName evidence="2">Retrovirus-related Pol polyprotein LINE-1</fullName>
    </submittedName>
</protein>
<evidence type="ECO:0000313" key="3">
    <source>
        <dbReference type="Proteomes" id="UP000762676"/>
    </source>
</evidence>
<dbReference type="AlphaFoldDB" id="A0AAV4JMH9"/>
<dbReference type="Proteomes" id="UP000762676">
    <property type="component" value="Unassembled WGS sequence"/>
</dbReference>
<gene>
    <name evidence="2" type="ORF">ElyMa_005147300</name>
</gene>
<evidence type="ECO:0000313" key="2">
    <source>
        <dbReference type="EMBL" id="GFS24017.1"/>
    </source>
</evidence>
<proteinExistence type="predicted"/>
<keyword evidence="3" id="KW-1185">Reference proteome</keyword>